<dbReference type="PROSITE" id="PS50995">
    <property type="entry name" value="HTH_MARR_2"/>
    <property type="match status" value="1"/>
</dbReference>
<proteinExistence type="predicted"/>
<comment type="caution">
    <text evidence="2">The sequence shown here is derived from an EMBL/GenBank/DDBJ whole genome shotgun (WGS) entry which is preliminary data.</text>
</comment>
<evidence type="ECO:0000259" key="1">
    <source>
        <dbReference type="PROSITE" id="PS50995"/>
    </source>
</evidence>
<feature type="domain" description="HTH marR-type" evidence="1">
    <location>
        <begin position="19"/>
        <end position="149"/>
    </location>
</feature>
<dbReference type="PRINTS" id="PR00598">
    <property type="entry name" value="HTHMARR"/>
</dbReference>
<dbReference type="PANTHER" id="PTHR33164">
    <property type="entry name" value="TRANSCRIPTIONAL REGULATOR, MARR FAMILY"/>
    <property type="match status" value="1"/>
</dbReference>
<keyword evidence="3" id="KW-1185">Reference proteome</keyword>
<dbReference type="InterPro" id="IPR036390">
    <property type="entry name" value="WH_DNA-bd_sf"/>
</dbReference>
<dbReference type="Pfam" id="PF01047">
    <property type="entry name" value="MarR"/>
    <property type="match status" value="1"/>
</dbReference>
<dbReference type="InterPro" id="IPR039422">
    <property type="entry name" value="MarR/SlyA-like"/>
</dbReference>
<gene>
    <name evidence="2" type="ORF">GCM10010326_58430</name>
</gene>
<dbReference type="SUPFAM" id="SSF46785">
    <property type="entry name" value="Winged helix' DNA-binding domain"/>
    <property type="match status" value="1"/>
</dbReference>
<evidence type="ECO:0000313" key="2">
    <source>
        <dbReference type="EMBL" id="GGY56257.1"/>
    </source>
</evidence>
<dbReference type="Proteomes" id="UP000600946">
    <property type="component" value="Unassembled WGS sequence"/>
</dbReference>
<evidence type="ECO:0000313" key="3">
    <source>
        <dbReference type="Proteomes" id="UP000600946"/>
    </source>
</evidence>
<dbReference type="SMART" id="SM00347">
    <property type="entry name" value="HTH_MARR"/>
    <property type="match status" value="1"/>
</dbReference>
<dbReference type="Gene3D" id="1.10.10.10">
    <property type="entry name" value="Winged helix-like DNA-binding domain superfamily/Winged helix DNA-binding domain"/>
    <property type="match status" value="1"/>
</dbReference>
<name>A0ABQ3AJ14_9ACTN</name>
<protein>
    <submittedName>
        <fullName evidence="2">MarR family transcriptional regulator</fullName>
    </submittedName>
</protein>
<dbReference type="PANTHER" id="PTHR33164:SF99">
    <property type="entry name" value="MARR FAMILY REGULATORY PROTEIN"/>
    <property type="match status" value="1"/>
</dbReference>
<dbReference type="EMBL" id="BMUU01000012">
    <property type="protein sequence ID" value="GGY56257.1"/>
    <property type="molecule type" value="Genomic_DNA"/>
</dbReference>
<dbReference type="InterPro" id="IPR036388">
    <property type="entry name" value="WH-like_DNA-bd_sf"/>
</dbReference>
<accession>A0ABQ3AJ14</accession>
<organism evidence="2 3">
    <name type="scientific">Streptomyces xanthochromogenes</name>
    <dbReference type="NCBI Taxonomy" id="67384"/>
    <lineage>
        <taxon>Bacteria</taxon>
        <taxon>Bacillati</taxon>
        <taxon>Actinomycetota</taxon>
        <taxon>Actinomycetes</taxon>
        <taxon>Kitasatosporales</taxon>
        <taxon>Streptomycetaceae</taxon>
        <taxon>Streptomyces</taxon>
    </lineage>
</organism>
<reference evidence="3" key="1">
    <citation type="journal article" date="2019" name="Int. J. Syst. Evol. Microbiol.">
        <title>The Global Catalogue of Microorganisms (GCM) 10K type strain sequencing project: providing services to taxonomists for standard genome sequencing and annotation.</title>
        <authorList>
            <consortium name="The Broad Institute Genomics Platform"/>
            <consortium name="The Broad Institute Genome Sequencing Center for Infectious Disease"/>
            <person name="Wu L."/>
            <person name="Ma J."/>
        </authorList>
    </citation>
    <scope>NUCLEOTIDE SEQUENCE [LARGE SCALE GENOMIC DNA]</scope>
    <source>
        <strain evidence="3">JCM 4594</strain>
    </source>
</reference>
<sequence>MDGMPGTSRPTAVSKAVSNAALMDAIWDSLAGFYGDFTSAAADEGLTSSQAKTLTVLRRGPASMRSLATTLHCDASNVTGIIDRLEARALVRREPSPTDRRVKNVVLTDDGVRTVETVRTGMLATHTALDGLPDADRVALHDLLQRLFATPERGPGTPG</sequence>
<dbReference type="InterPro" id="IPR000835">
    <property type="entry name" value="HTH_MarR-typ"/>
</dbReference>